<dbReference type="RefSeq" id="WP_345025041.1">
    <property type="nucleotide sequence ID" value="NZ_BAABDO010000157.1"/>
</dbReference>
<dbReference type="Proteomes" id="UP001500266">
    <property type="component" value="Unassembled WGS sequence"/>
</dbReference>
<dbReference type="InterPro" id="IPR003658">
    <property type="entry name" value="Anti-sigma_ant"/>
</dbReference>
<dbReference type="Gene3D" id="3.30.750.24">
    <property type="entry name" value="STAS domain"/>
    <property type="match status" value="1"/>
</dbReference>
<dbReference type="EMBL" id="BAABDO010000157">
    <property type="protein sequence ID" value="GAA4157536.1"/>
    <property type="molecule type" value="Genomic_DNA"/>
</dbReference>
<name>A0ABP7ZIN9_9ACTN</name>
<dbReference type="PANTHER" id="PTHR33495">
    <property type="entry name" value="ANTI-SIGMA FACTOR ANTAGONIST TM_1081-RELATED-RELATED"/>
    <property type="match status" value="1"/>
</dbReference>
<feature type="domain" description="STAS" evidence="3">
    <location>
        <begin position="65"/>
        <end position="165"/>
    </location>
</feature>
<dbReference type="CDD" id="cd07043">
    <property type="entry name" value="STAS_anti-anti-sigma_factors"/>
    <property type="match status" value="1"/>
</dbReference>
<accession>A0ABP7ZIN9</accession>
<reference evidence="5" key="1">
    <citation type="journal article" date="2019" name="Int. J. Syst. Evol. Microbiol.">
        <title>The Global Catalogue of Microorganisms (GCM) 10K type strain sequencing project: providing services to taxonomists for standard genome sequencing and annotation.</title>
        <authorList>
            <consortium name="The Broad Institute Genomics Platform"/>
            <consortium name="The Broad Institute Genome Sequencing Center for Infectious Disease"/>
            <person name="Wu L."/>
            <person name="Ma J."/>
        </authorList>
    </citation>
    <scope>NUCLEOTIDE SEQUENCE [LARGE SCALE GENOMIC DNA]</scope>
    <source>
        <strain evidence="5">JCM 17316</strain>
    </source>
</reference>
<keyword evidence="5" id="KW-1185">Reference proteome</keyword>
<comment type="similarity">
    <text evidence="1 2">Belongs to the anti-sigma-factor antagonist family.</text>
</comment>
<dbReference type="InterPro" id="IPR036513">
    <property type="entry name" value="STAS_dom_sf"/>
</dbReference>
<evidence type="ECO:0000256" key="1">
    <source>
        <dbReference type="ARBA" id="ARBA00009013"/>
    </source>
</evidence>
<evidence type="ECO:0000259" key="3">
    <source>
        <dbReference type="PROSITE" id="PS50801"/>
    </source>
</evidence>
<gene>
    <name evidence="4" type="ORF">GCM10022416_59130</name>
</gene>
<dbReference type="NCBIfam" id="TIGR00377">
    <property type="entry name" value="ant_ant_sig"/>
    <property type="match status" value="1"/>
</dbReference>
<proteinExistence type="inferred from homology"/>
<dbReference type="SUPFAM" id="SSF52091">
    <property type="entry name" value="SpoIIaa-like"/>
    <property type="match status" value="1"/>
</dbReference>
<evidence type="ECO:0000256" key="2">
    <source>
        <dbReference type="RuleBase" id="RU003749"/>
    </source>
</evidence>
<dbReference type="Pfam" id="PF01740">
    <property type="entry name" value="STAS"/>
    <property type="match status" value="1"/>
</dbReference>
<evidence type="ECO:0000313" key="4">
    <source>
        <dbReference type="EMBL" id="GAA4157536.1"/>
    </source>
</evidence>
<comment type="caution">
    <text evidence="4">The sequence shown here is derived from an EMBL/GenBank/DDBJ whole genome shotgun (WGS) entry which is preliminary data.</text>
</comment>
<evidence type="ECO:0000313" key="5">
    <source>
        <dbReference type="Proteomes" id="UP001500266"/>
    </source>
</evidence>
<protein>
    <recommendedName>
        <fullName evidence="2">Anti-sigma factor antagonist</fullName>
    </recommendedName>
</protein>
<dbReference type="InterPro" id="IPR002645">
    <property type="entry name" value="STAS_dom"/>
</dbReference>
<organism evidence="4 5">
    <name type="scientific">Actinomadura keratinilytica</name>
    <dbReference type="NCBI Taxonomy" id="547461"/>
    <lineage>
        <taxon>Bacteria</taxon>
        <taxon>Bacillati</taxon>
        <taxon>Actinomycetota</taxon>
        <taxon>Actinomycetes</taxon>
        <taxon>Streptosporangiales</taxon>
        <taxon>Thermomonosporaceae</taxon>
        <taxon>Actinomadura</taxon>
    </lineage>
</organism>
<dbReference type="PROSITE" id="PS50801">
    <property type="entry name" value="STAS"/>
    <property type="match status" value="1"/>
</dbReference>
<sequence>MTRARRPVDAAGPAYPRSEIAMTAVSTPTIAATASTWYAGAPSLTTVRRAQSRTKRGLPGHGRSGHTIVALHGDLDIASSPALREHLIGTLHHSSRILILDLGEVRFCDATGLAVLIGTGRRATALGITMHLANPRPQVAKLLRITGLDRSLTVSPTVCESLAPPVAHAG</sequence>
<dbReference type="PANTHER" id="PTHR33495:SF2">
    <property type="entry name" value="ANTI-SIGMA FACTOR ANTAGONIST TM_1081-RELATED"/>
    <property type="match status" value="1"/>
</dbReference>